<feature type="non-terminal residue" evidence="3">
    <location>
        <position position="1"/>
    </location>
</feature>
<dbReference type="AlphaFoldDB" id="A0A8J4R9I0"/>
<keyword evidence="1" id="KW-1133">Transmembrane helix</keyword>
<protein>
    <submittedName>
        <fullName evidence="3">Uncharacterized protein</fullName>
    </submittedName>
</protein>
<dbReference type="EMBL" id="JRKL02002266">
    <property type="protein sequence ID" value="KAF3959719.1"/>
    <property type="molecule type" value="Genomic_DNA"/>
</dbReference>
<keyword evidence="1" id="KW-0812">Transmembrane</keyword>
<evidence type="ECO:0000313" key="4">
    <source>
        <dbReference type="Proteomes" id="UP000737018"/>
    </source>
</evidence>
<gene>
    <name evidence="3" type="ORF">CMV_015489</name>
</gene>
<keyword evidence="4" id="KW-1185">Reference proteome</keyword>
<organism evidence="3 4">
    <name type="scientific">Castanea mollissima</name>
    <name type="common">Chinese chestnut</name>
    <dbReference type="NCBI Taxonomy" id="60419"/>
    <lineage>
        <taxon>Eukaryota</taxon>
        <taxon>Viridiplantae</taxon>
        <taxon>Streptophyta</taxon>
        <taxon>Embryophyta</taxon>
        <taxon>Tracheophyta</taxon>
        <taxon>Spermatophyta</taxon>
        <taxon>Magnoliopsida</taxon>
        <taxon>eudicotyledons</taxon>
        <taxon>Gunneridae</taxon>
        <taxon>Pentapetalae</taxon>
        <taxon>rosids</taxon>
        <taxon>fabids</taxon>
        <taxon>Fagales</taxon>
        <taxon>Fagaceae</taxon>
        <taxon>Castanea</taxon>
    </lineage>
</organism>
<comment type="caution">
    <text evidence="3">The sequence shown here is derived from an EMBL/GenBank/DDBJ whole genome shotgun (WGS) entry which is preliminary data.</text>
</comment>
<sequence length="183" mass="19931">LQTLLFHLLFHFTSLSLLQFPHPFQSPASLKLTGLSEATAEATTATVFSLHSPRRRRLLSSALADPRRRRLSSEARRRSTSAHAVEALNSLKLAAAGPYLLQRHRSTADTFWIVDLHRAPSSISPPILILMPPTHLAQSSISPSISIGTAFIGFKNAADFVAWLWLDLCGICGVLLLSLSGIG</sequence>
<feature type="transmembrane region" description="Helical" evidence="1">
    <location>
        <begin position="160"/>
        <end position="182"/>
    </location>
</feature>
<evidence type="ECO:0000256" key="1">
    <source>
        <dbReference type="SAM" id="Phobius"/>
    </source>
</evidence>
<accession>A0A8J4R9I0</accession>
<proteinExistence type="predicted"/>
<evidence type="ECO:0000256" key="2">
    <source>
        <dbReference type="SAM" id="SignalP"/>
    </source>
</evidence>
<name>A0A8J4R9I0_9ROSI</name>
<keyword evidence="2" id="KW-0732">Signal</keyword>
<evidence type="ECO:0000313" key="3">
    <source>
        <dbReference type="EMBL" id="KAF3959719.1"/>
    </source>
</evidence>
<feature type="chain" id="PRO_5035146327" evidence="2">
    <location>
        <begin position="19"/>
        <end position="183"/>
    </location>
</feature>
<dbReference type="Proteomes" id="UP000737018">
    <property type="component" value="Unassembled WGS sequence"/>
</dbReference>
<reference evidence="3" key="1">
    <citation type="submission" date="2020-03" db="EMBL/GenBank/DDBJ databases">
        <title>Castanea mollissima Vanexum genome sequencing.</title>
        <authorList>
            <person name="Staton M."/>
        </authorList>
    </citation>
    <scope>NUCLEOTIDE SEQUENCE</scope>
    <source>
        <tissue evidence="3">Leaf</tissue>
    </source>
</reference>
<keyword evidence="1" id="KW-0472">Membrane</keyword>
<feature type="signal peptide" evidence="2">
    <location>
        <begin position="1"/>
        <end position="18"/>
    </location>
</feature>